<evidence type="ECO:0000313" key="1">
    <source>
        <dbReference type="EMBL" id="TWU71547.1"/>
    </source>
</evidence>
<dbReference type="EMBL" id="SBHS01000042">
    <property type="protein sequence ID" value="TWU71547.1"/>
    <property type="molecule type" value="Genomic_DNA"/>
</dbReference>
<comment type="caution">
    <text evidence="1">The sequence shown here is derived from an EMBL/GenBank/DDBJ whole genome shotgun (WGS) entry which is preliminary data.</text>
</comment>
<name>A0A5C6G2Q7_METRR</name>
<dbReference type="AlphaFoldDB" id="A0A5C6G2Q7"/>
<gene>
    <name evidence="1" type="ORF">ED733_002271</name>
</gene>
<reference evidence="2" key="1">
    <citation type="submission" date="2018-12" db="EMBL/GenBank/DDBJ databases">
        <title>The complete genome of Metarhizium rileyi, a key fungal pathogen of Lepidoptera.</title>
        <authorList>
            <person name="Binneck E."/>
            <person name="Lastra C.C.L."/>
            <person name="Sosa-Gomez D.R."/>
        </authorList>
    </citation>
    <scope>NUCLEOTIDE SEQUENCE [LARGE SCALE GENOMIC DNA]</scope>
    <source>
        <strain evidence="2">Cep018-CH2</strain>
    </source>
</reference>
<accession>A0A5C6G2Q7</accession>
<organism evidence="1 2">
    <name type="scientific">Metarhizium rileyi (strain RCEF 4871)</name>
    <name type="common">Nomuraea rileyi</name>
    <dbReference type="NCBI Taxonomy" id="1649241"/>
    <lineage>
        <taxon>Eukaryota</taxon>
        <taxon>Fungi</taxon>
        <taxon>Dikarya</taxon>
        <taxon>Ascomycota</taxon>
        <taxon>Pezizomycotina</taxon>
        <taxon>Sordariomycetes</taxon>
        <taxon>Hypocreomycetidae</taxon>
        <taxon>Hypocreales</taxon>
        <taxon>Clavicipitaceae</taxon>
        <taxon>Metarhizium</taxon>
    </lineage>
</organism>
<proteinExistence type="predicted"/>
<protein>
    <submittedName>
        <fullName evidence="1">Uncharacterized protein</fullName>
    </submittedName>
</protein>
<dbReference type="Proteomes" id="UP000317257">
    <property type="component" value="Unassembled WGS sequence"/>
</dbReference>
<sequence length="170" mass="19495">MELMETFKKYSADLEAFYKNVRTRVLPTGSIYYFGEYLSQGRLTVTVVQWREGAFHEHPGLTERPEFRKALTIAASCFGDEWALPLTIMLLSLKSRKQKDRVIQDGIRATFTDAEIEGMDLKNVKVDSRQLPEVAQIERIFVDVREQLQPTLAEQIFHLSLNCPAPTGEL</sequence>
<evidence type="ECO:0000313" key="2">
    <source>
        <dbReference type="Proteomes" id="UP000317257"/>
    </source>
</evidence>